<sequence>MPFESVYLARHSQTEWNTTGRRQGRLDSPLTQLGLRQAHQNAALLRPHPIDAIFTSPLPRARRTAEILATAIGLPVHRLEDLAEVDHGEWSGLTSAEIDTAWPGRRAERDQTKYTFTFPGGESYAAADLRAERALKLVAHAGSRHPLLVSHEMIGRMLAKQLVGLTPAEALARHQPSDVVYVVRPDGTINVLKSPE</sequence>
<name>A0ABN2C7I1_9ACTN</name>
<proteinExistence type="predicted"/>
<organism evidence="1 2">
    <name type="scientific">Kribbella lupini</name>
    <dbReference type="NCBI Taxonomy" id="291602"/>
    <lineage>
        <taxon>Bacteria</taxon>
        <taxon>Bacillati</taxon>
        <taxon>Actinomycetota</taxon>
        <taxon>Actinomycetes</taxon>
        <taxon>Propionibacteriales</taxon>
        <taxon>Kribbellaceae</taxon>
        <taxon>Kribbella</taxon>
    </lineage>
</organism>
<dbReference type="SMART" id="SM00855">
    <property type="entry name" value="PGAM"/>
    <property type="match status" value="1"/>
</dbReference>
<dbReference type="Proteomes" id="UP001500363">
    <property type="component" value="Unassembled WGS sequence"/>
</dbReference>
<comment type="caution">
    <text evidence="1">The sequence shown here is derived from an EMBL/GenBank/DDBJ whole genome shotgun (WGS) entry which is preliminary data.</text>
</comment>
<dbReference type="EMBL" id="BAAANC010000004">
    <property type="protein sequence ID" value="GAA1553881.1"/>
    <property type="molecule type" value="Genomic_DNA"/>
</dbReference>
<dbReference type="PANTHER" id="PTHR48100">
    <property type="entry name" value="BROAD-SPECIFICITY PHOSPHATASE YOR283W-RELATED"/>
    <property type="match status" value="1"/>
</dbReference>
<accession>A0ABN2C7I1</accession>
<dbReference type="Gene3D" id="3.40.50.1240">
    <property type="entry name" value="Phosphoglycerate mutase-like"/>
    <property type="match status" value="1"/>
</dbReference>
<evidence type="ECO:0000313" key="2">
    <source>
        <dbReference type="Proteomes" id="UP001500363"/>
    </source>
</evidence>
<reference evidence="1 2" key="1">
    <citation type="journal article" date="2019" name="Int. J. Syst. Evol. Microbiol.">
        <title>The Global Catalogue of Microorganisms (GCM) 10K type strain sequencing project: providing services to taxonomists for standard genome sequencing and annotation.</title>
        <authorList>
            <consortium name="The Broad Institute Genomics Platform"/>
            <consortium name="The Broad Institute Genome Sequencing Center for Infectious Disease"/>
            <person name="Wu L."/>
            <person name="Ma J."/>
        </authorList>
    </citation>
    <scope>NUCLEOTIDE SEQUENCE [LARGE SCALE GENOMIC DNA]</scope>
    <source>
        <strain evidence="1 2">JCM 14303</strain>
    </source>
</reference>
<evidence type="ECO:0000313" key="1">
    <source>
        <dbReference type="EMBL" id="GAA1553881.1"/>
    </source>
</evidence>
<dbReference type="InterPro" id="IPR029033">
    <property type="entry name" value="His_PPase_superfam"/>
</dbReference>
<dbReference type="SUPFAM" id="SSF53254">
    <property type="entry name" value="Phosphoglycerate mutase-like"/>
    <property type="match status" value="1"/>
</dbReference>
<gene>
    <name evidence="1" type="ORF">GCM10009741_67980</name>
</gene>
<dbReference type="CDD" id="cd07067">
    <property type="entry name" value="HP_PGM_like"/>
    <property type="match status" value="1"/>
</dbReference>
<dbReference type="InterPro" id="IPR013078">
    <property type="entry name" value="His_Pase_superF_clade-1"/>
</dbReference>
<dbReference type="InterPro" id="IPR050275">
    <property type="entry name" value="PGM_Phosphatase"/>
</dbReference>
<dbReference type="PIRSF" id="PIRSF000709">
    <property type="entry name" value="6PFK_2-Ptase"/>
    <property type="match status" value="1"/>
</dbReference>
<dbReference type="RefSeq" id="WP_344181627.1">
    <property type="nucleotide sequence ID" value="NZ_BAAANC010000004.1"/>
</dbReference>
<keyword evidence="2" id="KW-1185">Reference proteome</keyword>
<dbReference type="PANTHER" id="PTHR48100:SF1">
    <property type="entry name" value="HISTIDINE PHOSPHATASE FAMILY PROTEIN-RELATED"/>
    <property type="match status" value="1"/>
</dbReference>
<dbReference type="Pfam" id="PF00300">
    <property type="entry name" value="His_Phos_1"/>
    <property type="match status" value="1"/>
</dbReference>
<protein>
    <submittedName>
        <fullName evidence="1">Histidine phosphatase family protein</fullName>
    </submittedName>
</protein>